<protein>
    <submittedName>
        <fullName evidence="2">Uncharacterized protein</fullName>
    </submittedName>
</protein>
<feature type="compositionally biased region" description="Polar residues" evidence="1">
    <location>
        <begin position="52"/>
        <end position="65"/>
    </location>
</feature>
<dbReference type="OrthoDB" id="2555912at2759"/>
<reference evidence="3" key="1">
    <citation type="journal article" date="2013" name="Genome Announc.">
        <title>Draft genome sequence of Pseudozyma brasiliensis sp. nov. strain GHG001, a high producer of endo-1,4-xylanase isolated from an insect pest of sugarcane.</title>
        <authorList>
            <person name="Oliveira J.V.D.C."/>
            <person name="dos Santos R.A.C."/>
            <person name="Borges T.A."/>
            <person name="Riano-Pachon D.M."/>
            <person name="Goldman G.H."/>
        </authorList>
    </citation>
    <scope>NUCLEOTIDE SEQUENCE [LARGE SCALE GENOMIC DNA]</scope>
    <source>
        <strain evidence="3">GHG001</strain>
    </source>
</reference>
<organism evidence="2 3">
    <name type="scientific">Kalmanozyma brasiliensis (strain GHG001)</name>
    <name type="common">Yeast</name>
    <name type="synonym">Pseudozyma brasiliensis</name>
    <dbReference type="NCBI Taxonomy" id="1365824"/>
    <lineage>
        <taxon>Eukaryota</taxon>
        <taxon>Fungi</taxon>
        <taxon>Dikarya</taxon>
        <taxon>Basidiomycota</taxon>
        <taxon>Ustilaginomycotina</taxon>
        <taxon>Ustilaginomycetes</taxon>
        <taxon>Ustilaginales</taxon>
        <taxon>Ustilaginaceae</taxon>
        <taxon>Kalmanozyma</taxon>
    </lineage>
</organism>
<dbReference type="EMBL" id="KI545873">
    <property type="protein sequence ID" value="EST06405.1"/>
    <property type="molecule type" value="Genomic_DNA"/>
</dbReference>
<evidence type="ECO:0000313" key="2">
    <source>
        <dbReference type="EMBL" id="EST06405.1"/>
    </source>
</evidence>
<proteinExistence type="predicted"/>
<sequence>MDSLSAAAQASSSRSTRTGGASERSISTGAASYNPSNDAPSSRAVAGDDSVATDNATRSGESASIMSDEVSHFASSRATNGSNSVEERKRPSEGLSRLDSLRERDESMDPFGSLEGDAGGSPTSGGWRPSPRVVSASQQAAEALVRPQQHPQGPRDDAPTAPYPQEASHHWDDLDTTFRGPDRAADLEAAPEGQTAGEGSDEEQRWNRSFEWPKFLQF</sequence>
<feature type="compositionally biased region" description="Polar residues" evidence="1">
    <location>
        <begin position="73"/>
        <end position="84"/>
    </location>
</feature>
<feature type="region of interest" description="Disordered" evidence="1">
    <location>
        <begin position="1"/>
        <end position="218"/>
    </location>
</feature>
<dbReference type="HOGENOM" id="CLU_1267384_0_0_1"/>
<feature type="compositionally biased region" description="Low complexity" evidence="1">
    <location>
        <begin position="1"/>
        <end position="25"/>
    </location>
</feature>
<evidence type="ECO:0000313" key="3">
    <source>
        <dbReference type="Proteomes" id="UP000019377"/>
    </source>
</evidence>
<accession>V5EMQ2</accession>
<dbReference type="GeneID" id="27420516"/>
<feature type="compositionally biased region" description="Polar residues" evidence="1">
    <location>
        <begin position="26"/>
        <end position="40"/>
    </location>
</feature>
<gene>
    <name evidence="2" type="ORF">PSEUBRA_SCAF3g03901</name>
</gene>
<name>V5EMQ2_KALBG</name>
<dbReference type="Proteomes" id="UP000019377">
    <property type="component" value="Unassembled WGS sequence"/>
</dbReference>
<dbReference type="AlphaFoldDB" id="V5EMQ2"/>
<keyword evidence="3" id="KW-1185">Reference proteome</keyword>
<dbReference type="STRING" id="1365824.V5EMQ2"/>
<evidence type="ECO:0000256" key="1">
    <source>
        <dbReference type="SAM" id="MobiDB-lite"/>
    </source>
</evidence>